<dbReference type="EMBL" id="SNRW01024725">
    <property type="protein sequence ID" value="KAA6362042.1"/>
    <property type="molecule type" value="Genomic_DNA"/>
</dbReference>
<dbReference type="Proteomes" id="UP000324800">
    <property type="component" value="Unassembled WGS sequence"/>
</dbReference>
<sequence>NYSFGAFTVNAKKVIDQNGGANLPMAIKQQIMASAWNSVLIIPAVEILERQDGKIDIYIRSNRTKIQQGQYEYLQLAKRLYKKELLITVNRLYQAEDFGARIKKALGQVIQYYGQMLTQRQQQISGFDLAKYKFK</sequence>
<organism evidence="1 2">
    <name type="scientific">Streblomastix strix</name>
    <dbReference type="NCBI Taxonomy" id="222440"/>
    <lineage>
        <taxon>Eukaryota</taxon>
        <taxon>Metamonada</taxon>
        <taxon>Preaxostyla</taxon>
        <taxon>Oxymonadida</taxon>
        <taxon>Streblomastigidae</taxon>
        <taxon>Streblomastix</taxon>
    </lineage>
</organism>
<protein>
    <submittedName>
        <fullName evidence="1">Uncharacterized protein</fullName>
    </submittedName>
</protein>
<reference evidence="1 2" key="1">
    <citation type="submission" date="2019-03" db="EMBL/GenBank/DDBJ databases">
        <title>Single cell metagenomics reveals metabolic interactions within the superorganism composed of flagellate Streblomastix strix and complex community of Bacteroidetes bacteria on its surface.</title>
        <authorList>
            <person name="Treitli S.C."/>
            <person name="Kolisko M."/>
            <person name="Husnik F."/>
            <person name="Keeling P."/>
            <person name="Hampl V."/>
        </authorList>
    </citation>
    <scope>NUCLEOTIDE SEQUENCE [LARGE SCALE GENOMIC DNA]</scope>
    <source>
        <strain evidence="1">ST1C</strain>
    </source>
</reference>
<proteinExistence type="predicted"/>
<dbReference type="AlphaFoldDB" id="A0A5J4TVX9"/>
<evidence type="ECO:0000313" key="1">
    <source>
        <dbReference type="EMBL" id="KAA6362042.1"/>
    </source>
</evidence>
<evidence type="ECO:0000313" key="2">
    <source>
        <dbReference type="Proteomes" id="UP000324800"/>
    </source>
</evidence>
<name>A0A5J4TVX9_9EUKA</name>
<comment type="caution">
    <text evidence="1">The sequence shown here is derived from an EMBL/GenBank/DDBJ whole genome shotgun (WGS) entry which is preliminary data.</text>
</comment>
<gene>
    <name evidence="1" type="ORF">EZS28_042430</name>
</gene>
<feature type="non-terminal residue" evidence="1">
    <location>
        <position position="1"/>
    </location>
</feature>
<accession>A0A5J4TVX9</accession>